<evidence type="ECO:0000256" key="1">
    <source>
        <dbReference type="SAM" id="MobiDB-lite"/>
    </source>
</evidence>
<reference evidence="2 3" key="1">
    <citation type="submission" date="2020-08" db="EMBL/GenBank/DDBJ databases">
        <authorList>
            <person name="Koutsovoulos G."/>
            <person name="Danchin GJ E."/>
        </authorList>
    </citation>
    <scope>NUCLEOTIDE SEQUENCE [LARGE SCALE GENOMIC DNA]</scope>
</reference>
<dbReference type="Proteomes" id="UP000580250">
    <property type="component" value="Unassembled WGS sequence"/>
</dbReference>
<feature type="region of interest" description="Disordered" evidence="1">
    <location>
        <begin position="1"/>
        <end position="25"/>
    </location>
</feature>
<dbReference type="AlphaFoldDB" id="A0A6V7WJW8"/>
<protein>
    <submittedName>
        <fullName evidence="2">Uncharacterized protein</fullName>
    </submittedName>
</protein>
<evidence type="ECO:0000313" key="3">
    <source>
        <dbReference type="Proteomes" id="UP000580250"/>
    </source>
</evidence>
<accession>A0A6V7WJW8</accession>
<dbReference type="EMBL" id="CAJEWN010000632">
    <property type="protein sequence ID" value="CAD2187304.1"/>
    <property type="molecule type" value="Genomic_DNA"/>
</dbReference>
<comment type="caution">
    <text evidence="2">The sequence shown here is derived from an EMBL/GenBank/DDBJ whole genome shotgun (WGS) entry which is preliminary data.</text>
</comment>
<sequence>MDHHHEEHLDHHEGHLDHHHDEHVEHATTANKNFFKKIIKNLILFILKIFKNLKPATTIPSKSTLNTTNSILTNQ</sequence>
<organism evidence="2 3">
    <name type="scientific">Meloidogyne enterolobii</name>
    <name type="common">Root-knot nematode worm</name>
    <name type="synonym">Meloidogyne mayaguensis</name>
    <dbReference type="NCBI Taxonomy" id="390850"/>
    <lineage>
        <taxon>Eukaryota</taxon>
        <taxon>Metazoa</taxon>
        <taxon>Ecdysozoa</taxon>
        <taxon>Nematoda</taxon>
        <taxon>Chromadorea</taxon>
        <taxon>Rhabditida</taxon>
        <taxon>Tylenchina</taxon>
        <taxon>Tylenchomorpha</taxon>
        <taxon>Tylenchoidea</taxon>
        <taxon>Meloidogynidae</taxon>
        <taxon>Meloidogyninae</taxon>
        <taxon>Meloidogyne</taxon>
    </lineage>
</organism>
<gene>
    <name evidence="2" type="ORF">MENT_LOCUS39880</name>
</gene>
<proteinExistence type="predicted"/>
<evidence type="ECO:0000313" key="2">
    <source>
        <dbReference type="EMBL" id="CAD2187304.1"/>
    </source>
</evidence>
<name>A0A6V7WJW8_MELEN</name>